<sequence>MLGVVCFFPLPSFHFSFAHSASSAQSRRNEKFALTPHTSRLFHLGKGEYPDVLQSSQPRPQLFSWKCGAESEYSRRNGISGIVTGRWVAAPYTRIGRRWQVYGMVDAMQRDGGDRNRLEFPVVVGG</sequence>
<dbReference type="HOGENOM" id="CLU_1981673_0_0_1"/>
<evidence type="ECO:0000313" key="1">
    <source>
        <dbReference type="EMBL" id="EWY98535.1"/>
    </source>
</evidence>
<proteinExistence type="predicted"/>
<accession>W9IYZ1</accession>
<dbReference type="AlphaFoldDB" id="W9IYZ1"/>
<organism evidence="1 2">
    <name type="scientific">Fusarium oxysporum NRRL 32931</name>
    <dbReference type="NCBI Taxonomy" id="660029"/>
    <lineage>
        <taxon>Eukaryota</taxon>
        <taxon>Fungi</taxon>
        <taxon>Dikarya</taxon>
        <taxon>Ascomycota</taxon>
        <taxon>Pezizomycotina</taxon>
        <taxon>Sordariomycetes</taxon>
        <taxon>Hypocreomycetidae</taxon>
        <taxon>Hypocreales</taxon>
        <taxon>Nectriaceae</taxon>
        <taxon>Fusarium</taxon>
        <taxon>Fusarium oxysporum species complex</taxon>
    </lineage>
</organism>
<name>W9IYZ1_FUSOX</name>
<dbReference type="EMBL" id="JH717840">
    <property type="protein sequence ID" value="EWY98535.1"/>
    <property type="molecule type" value="Genomic_DNA"/>
</dbReference>
<dbReference type="Proteomes" id="UP000030753">
    <property type="component" value="Unassembled WGS sequence"/>
</dbReference>
<protein>
    <submittedName>
        <fullName evidence="1">Uncharacterized protein</fullName>
    </submittedName>
</protein>
<gene>
    <name evidence="1" type="ORF">FOYG_02973</name>
</gene>
<reference evidence="1 2" key="1">
    <citation type="submission" date="2011-06" db="EMBL/GenBank/DDBJ databases">
        <title>The Genome Sequence of Fusarium oxysporum FOSC 3-a.</title>
        <authorList>
            <consortium name="The Broad Institute Genome Sequencing Platform"/>
            <person name="Ma L.-J."/>
            <person name="Gale L.R."/>
            <person name="Schwartz D.C."/>
            <person name="Zhou S."/>
            <person name="Corby-Kistler H."/>
            <person name="Young S.K."/>
            <person name="Zeng Q."/>
            <person name="Gargeya S."/>
            <person name="Fitzgerald M."/>
            <person name="Haas B."/>
            <person name="Abouelleil A."/>
            <person name="Alvarado L."/>
            <person name="Arachchi H.M."/>
            <person name="Berlin A."/>
            <person name="Brown A."/>
            <person name="Chapman S.B."/>
            <person name="Chen Z."/>
            <person name="Dunbar C."/>
            <person name="Freedman E."/>
            <person name="Gearin G."/>
            <person name="Gellesch M."/>
            <person name="Goldberg J."/>
            <person name="Griggs A."/>
            <person name="Gujja S."/>
            <person name="Heiman D."/>
            <person name="Howarth C."/>
            <person name="Larson L."/>
            <person name="Lui A."/>
            <person name="MacDonald P.J.P."/>
            <person name="Mehta T."/>
            <person name="Montmayeur A."/>
            <person name="Murphy C."/>
            <person name="Neiman D."/>
            <person name="Pearson M."/>
            <person name="Priest M."/>
            <person name="Roberts A."/>
            <person name="Saif S."/>
            <person name="Shea T."/>
            <person name="Shenoy N."/>
            <person name="Sisk P."/>
            <person name="Stolte C."/>
            <person name="Sykes S."/>
            <person name="Wortman J."/>
            <person name="Nusbaum C."/>
            <person name="Birren B."/>
        </authorList>
    </citation>
    <scope>NUCLEOTIDE SEQUENCE [LARGE SCALE GENOMIC DNA]</scope>
    <source>
        <strain evidence="2">FOSC 3-a</strain>
    </source>
</reference>
<evidence type="ECO:0000313" key="2">
    <source>
        <dbReference type="Proteomes" id="UP000030753"/>
    </source>
</evidence>